<dbReference type="PANTHER" id="PTHR42790:SF1">
    <property type="entry name" value="AROMATIC AMINO ACID AMINOTRANSFERASE, HYPOTHETICAL (EUROFUNG)"/>
    <property type="match status" value="1"/>
</dbReference>
<dbReference type="SUPFAM" id="SSF53383">
    <property type="entry name" value="PLP-dependent transferases"/>
    <property type="match status" value="1"/>
</dbReference>
<dbReference type="GO" id="GO:1901605">
    <property type="term" value="P:alpha-amino acid metabolic process"/>
    <property type="evidence" value="ECO:0007669"/>
    <property type="project" value="TreeGrafter"/>
</dbReference>
<feature type="domain" description="Aminotransferase class I/classII large" evidence="6">
    <location>
        <begin position="241"/>
        <end position="390"/>
    </location>
</feature>
<evidence type="ECO:0000256" key="1">
    <source>
        <dbReference type="ARBA" id="ARBA00001933"/>
    </source>
</evidence>
<dbReference type="GO" id="GO:0008483">
    <property type="term" value="F:transaminase activity"/>
    <property type="evidence" value="ECO:0007669"/>
    <property type="project" value="UniProtKB-KW"/>
</dbReference>
<comment type="cofactor">
    <cofactor evidence="1">
        <name>pyridoxal 5'-phosphate</name>
        <dbReference type="ChEBI" id="CHEBI:597326"/>
    </cofactor>
</comment>
<keyword evidence="3" id="KW-0032">Aminotransferase</keyword>
<proteinExistence type="inferred from homology"/>
<evidence type="ECO:0000313" key="8">
    <source>
        <dbReference type="Proteomes" id="UP000326565"/>
    </source>
</evidence>
<sequence length="593" mass="66726">MVQRSPPLDLSHHFSSTTKRREASSIKELYKYFFIPGIANLAGGLPNASYFPYDTLEATVATPQRFQPFNDDTTEKPRNDADLPLRMIIPKESHTTNLQKKIDLTTALQYGTSEGLPPMASFVRQFTRHHLHPNVPYAGGPETILTTGATDGFSKAIEAFTNTWNPDRDWTSQREGILCEEFVYMNAIATSKPRGLNIAPVAIDVQGMLARGKGGLADVLENWDFRKGRRPHLLYTITIGQNPTGGTLSVERRKEIYALCHRYDIIIIEDDPYWNLQYPSAPTLEAQHRGKPIDTSYLGRNYNAHGRPSGYEFLDSLVPSYLSLDTDGRVVRLDTFSKTIAPGCRLGWITAQPAVIERVARITETTTQAPSGFVQAMVAQLILGQQVDSDSGDSKKSDRGWQMDGWVRWLEGLRGGYERRMQAMCSILEEGKYLIDTDAGLRRSQPHEESAWEVVDKVQMYDFDWPTGGMFVWIKIRLDTHPLHGKYEPARLSKALWAHLTQKPYLCLLGPGGIFAPSQETRDRSWQYYRLCFAAMPEAEVGSITVRLVDGFRAFWQRTNLDGLEDDDQTILKVCGDLGPNYAGDSVALWGTC</sequence>
<reference evidence="7 8" key="1">
    <citation type="submission" date="2019-04" db="EMBL/GenBank/DDBJ databases">
        <title>Friends and foes A comparative genomics study of 23 Aspergillus species from section Flavi.</title>
        <authorList>
            <consortium name="DOE Joint Genome Institute"/>
            <person name="Kjaerbolling I."/>
            <person name="Vesth T."/>
            <person name="Frisvad J.C."/>
            <person name="Nybo J.L."/>
            <person name="Theobald S."/>
            <person name="Kildgaard S."/>
            <person name="Isbrandt T."/>
            <person name="Kuo A."/>
            <person name="Sato A."/>
            <person name="Lyhne E.K."/>
            <person name="Kogle M.E."/>
            <person name="Wiebenga A."/>
            <person name="Kun R.S."/>
            <person name="Lubbers R.J."/>
            <person name="Makela M.R."/>
            <person name="Barry K."/>
            <person name="Chovatia M."/>
            <person name="Clum A."/>
            <person name="Daum C."/>
            <person name="Haridas S."/>
            <person name="He G."/>
            <person name="LaButti K."/>
            <person name="Lipzen A."/>
            <person name="Mondo S."/>
            <person name="Riley R."/>
            <person name="Salamov A."/>
            <person name="Simmons B.A."/>
            <person name="Magnuson J.K."/>
            <person name="Henrissat B."/>
            <person name="Mortensen U.H."/>
            <person name="Larsen T.O."/>
            <person name="Devries R.P."/>
            <person name="Grigoriev I.V."/>
            <person name="Machida M."/>
            <person name="Baker S.E."/>
            <person name="Andersen M.R."/>
        </authorList>
    </citation>
    <scope>NUCLEOTIDE SEQUENCE [LARGE SCALE GENOMIC DNA]</scope>
    <source>
        <strain evidence="7 8">CBS 151.66</strain>
    </source>
</reference>
<dbReference type="Pfam" id="PF00155">
    <property type="entry name" value="Aminotran_1_2"/>
    <property type="match status" value="1"/>
</dbReference>
<dbReference type="Proteomes" id="UP000326565">
    <property type="component" value="Unassembled WGS sequence"/>
</dbReference>
<keyword evidence="5" id="KW-0663">Pyridoxal phosphate</keyword>
<dbReference type="OrthoDB" id="691673at2759"/>
<evidence type="ECO:0000256" key="4">
    <source>
        <dbReference type="ARBA" id="ARBA00022679"/>
    </source>
</evidence>
<dbReference type="CDD" id="cd00609">
    <property type="entry name" value="AAT_like"/>
    <property type="match status" value="1"/>
</dbReference>
<dbReference type="PANTHER" id="PTHR42790">
    <property type="entry name" value="AMINOTRANSFERASE"/>
    <property type="match status" value="1"/>
</dbReference>
<dbReference type="InterPro" id="IPR015421">
    <property type="entry name" value="PyrdxlP-dep_Trfase_major"/>
</dbReference>
<dbReference type="Gene3D" id="3.40.640.10">
    <property type="entry name" value="Type I PLP-dependent aspartate aminotransferase-like (Major domain)"/>
    <property type="match status" value="1"/>
</dbReference>
<evidence type="ECO:0000256" key="5">
    <source>
        <dbReference type="ARBA" id="ARBA00022898"/>
    </source>
</evidence>
<keyword evidence="8" id="KW-1185">Reference proteome</keyword>
<protein>
    <submittedName>
        <fullName evidence="7">Pyridoxal phosphate-dependent transferase</fullName>
    </submittedName>
</protein>
<evidence type="ECO:0000313" key="7">
    <source>
        <dbReference type="EMBL" id="KAB8073246.1"/>
    </source>
</evidence>
<name>A0A5N5WXG6_9EURO</name>
<dbReference type="InterPro" id="IPR015424">
    <property type="entry name" value="PyrdxlP-dep_Trfase"/>
</dbReference>
<evidence type="ECO:0000259" key="6">
    <source>
        <dbReference type="Pfam" id="PF00155"/>
    </source>
</evidence>
<dbReference type="FunFam" id="3.40.640.10:FF:000127">
    <property type="entry name" value="Aromatic amino acid aminotransferase C56E4.03"/>
    <property type="match status" value="1"/>
</dbReference>
<organism evidence="7 8">
    <name type="scientific">Aspergillus leporis</name>
    <dbReference type="NCBI Taxonomy" id="41062"/>
    <lineage>
        <taxon>Eukaryota</taxon>
        <taxon>Fungi</taxon>
        <taxon>Dikarya</taxon>
        <taxon>Ascomycota</taxon>
        <taxon>Pezizomycotina</taxon>
        <taxon>Eurotiomycetes</taxon>
        <taxon>Eurotiomycetidae</taxon>
        <taxon>Eurotiales</taxon>
        <taxon>Aspergillaceae</taxon>
        <taxon>Aspergillus</taxon>
        <taxon>Aspergillus subgen. Circumdati</taxon>
    </lineage>
</organism>
<accession>A0A5N5WXG6</accession>
<dbReference type="InterPro" id="IPR050859">
    <property type="entry name" value="Class-I_PLP-dep_aminotransf"/>
</dbReference>
<keyword evidence="4 7" id="KW-0808">Transferase</keyword>
<evidence type="ECO:0000256" key="2">
    <source>
        <dbReference type="ARBA" id="ARBA00007441"/>
    </source>
</evidence>
<evidence type="ECO:0000256" key="3">
    <source>
        <dbReference type="ARBA" id="ARBA00022576"/>
    </source>
</evidence>
<dbReference type="InterPro" id="IPR004839">
    <property type="entry name" value="Aminotransferase_I/II_large"/>
</dbReference>
<dbReference type="EMBL" id="ML732230">
    <property type="protein sequence ID" value="KAB8073246.1"/>
    <property type="molecule type" value="Genomic_DNA"/>
</dbReference>
<comment type="similarity">
    <text evidence="2">Belongs to the class-I pyridoxal-phosphate-dependent aminotransferase family.</text>
</comment>
<dbReference type="AlphaFoldDB" id="A0A5N5WXG6"/>
<dbReference type="GO" id="GO:0030170">
    <property type="term" value="F:pyridoxal phosphate binding"/>
    <property type="evidence" value="ECO:0007669"/>
    <property type="project" value="InterPro"/>
</dbReference>
<gene>
    <name evidence="7" type="ORF">BDV29DRAFT_175730</name>
</gene>